<sequence length="197" mass="22939">MKCGEPNPGKTYADCDLELKHRGDHSYLGQHWPRLQPNEPDWDVQELLDHQTPRDAWGVMERSFPIIVTETVTRVIWVEAETEDQALAYWGNDPTDLSLDGAEVLDGSLEFERPDKYQRQDAFKANRFESKIGPLVICPGCGAEAFRREWMHNPMRKCHGPIEWRETQSTDPSYRWRREFKFTPVYDAARETAEAAR</sequence>
<dbReference type="RefSeq" id="WP_189783058.1">
    <property type="nucleotide sequence ID" value="NZ_BNAT01000009.1"/>
</dbReference>
<organism evidence="1 2">
    <name type="scientific">Streptomyces capitiformicae</name>
    <dbReference type="NCBI Taxonomy" id="2014920"/>
    <lineage>
        <taxon>Bacteria</taxon>
        <taxon>Bacillati</taxon>
        <taxon>Actinomycetota</taxon>
        <taxon>Actinomycetes</taxon>
        <taxon>Kitasatosporales</taxon>
        <taxon>Streptomycetaceae</taxon>
        <taxon>Streptomyces</taxon>
    </lineage>
</organism>
<accession>A0A919L8K1</accession>
<name>A0A919L8K1_9ACTN</name>
<proteinExistence type="predicted"/>
<protein>
    <submittedName>
        <fullName evidence="1">Uncharacterized protein</fullName>
    </submittedName>
</protein>
<evidence type="ECO:0000313" key="1">
    <source>
        <dbReference type="EMBL" id="GHH87928.1"/>
    </source>
</evidence>
<evidence type="ECO:0000313" key="2">
    <source>
        <dbReference type="Proteomes" id="UP000603227"/>
    </source>
</evidence>
<keyword evidence="2" id="KW-1185">Reference proteome</keyword>
<comment type="caution">
    <text evidence="1">The sequence shown here is derived from an EMBL/GenBank/DDBJ whole genome shotgun (WGS) entry which is preliminary data.</text>
</comment>
<reference evidence="1" key="1">
    <citation type="journal article" date="2014" name="Int. J. Syst. Evol. Microbiol.">
        <title>Complete genome sequence of Corynebacterium casei LMG S-19264T (=DSM 44701T), isolated from a smear-ripened cheese.</title>
        <authorList>
            <consortium name="US DOE Joint Genome Institute (JGI-PGF)"/>
            <person name="Walter F."/>
            <person name="Albersmeier A."/>
            <person name="Kalinowski J."/>
            <person name="Ruckert C."/>
        </authorList>
    </citation>
    <scope>NUCLEOTIDE SEQUENCE</scope>
    <source>
        <strain evidence="1">CGMCC 4.7403</strain>
    </source>
</reference>
<gene>
    <name evidence="1" type="ORF">GCM10017771_31120</name>
</gene>
<dbReference type="EMBL" id="BNAT01000009">
    <property type="protein sequence ID" value="GHH87928.1"/>
    <property type="molecule type" value="Genomic_DNA"/>
</dbReference>
<dbReference type="AlphaFoldDB" id="A0A919L8K1"/>
<reference evidence="1" key="2">
    <citation type="submission" date="2020-09" db="EMBL/GenBank/DDBJ databases">
        <authorList>
            <person name="Sun Q."/>
            <person name="Zhou Y."/>
        </authorList>
    </citation>
    <scope>NUCLEOTIDE SEQUENCE</scope>
    <source>
        <strain evidence="1">CGMCC 4.7403</strain>
    </source>
</reference>
<dbReference type="Proteomes" id="UP000603227">
    <property type="component" value="Unassembled WGS sequence"/>
</dbReference>